<evidence type="ECO:0000313" key="2">
    <source>
        <dbReference type="Proteomes" id="UP000276133"/>
    </source>
</evidence>
<dbReference type="AlphaFoldDB" id="A0A3M7S425"/>
<proteinExistence type="predicted"/>
<comment type="caution">
    <text evidence="1">The sequence shown here is derived from an EMBL/GenBank/DDBJ whole genome shotgun (WGS) entry which is preliminary data.</text>
</comment>
<keyword evidence="2" id="KW-1185">Reference proteome</keyword>
<dbReference type="Proteomes" id="UP000276133">
    <property type="component" value="Unassembled WGS sequence"/>
</dbReference>
<dbReference type="EMBL" id="REGN01002080">
    <property type="protein sequence ID" value="RNA30521.1"/>
    <property type="molecule type" value="Genomic_DNA"/>
</dbReference>
<reference evidence="1 2" key="1">
    <citation type="journal article" date="2018" name="Sci. Rep.">
        <title>Genomic signatures of local adaptation to the degree of environmental predictability in rotifers.</title>
        <authorList>
            <person name="Franch-Gras L."/>
            <person name="Hahn C."/>
            <person name="Garcia-Roger E.M."/>
            <person name="Carmona M.J."/>
            <person name="Serra M."/>
            <person name="Gomez A."/>
        </authorList>
    </citation>
    <scope>NUCLEOTIDE SEQUENCE [LARGE SCALE GENOMIC DNA]</scope>
    <source>
        <strain evidence="1">HYR1</strain>
    </source>
</reference>
<gene>
    <name evidence="1" type="ORF">BpHYR1_029221</name>
</gene>
<sequence>MNSTNTDKQLKLSCNTIFKLHAAYPSGFDYSNIKEEVTFFLVLSMADCNLFKFSTHIDD</sequence>
<protein>
    <submittedName>
        <fullName evidence="1">Uncharacterized protein</fullName>
    </submittedName>
</protein>
<organism evidence="1 2">
    <name type="scientific">Brachionus plicatilis</name>
    <name type="common">Marine rotifer</name>
    <name type="synonym">Brachionus muelleri</name>
    <dbReference type="NCBI Taxonomy" id="10195"/>
    <lineage>
        <taxon>Eukaryota</taxon>
        <taxon>Metazoa</taxon>
        <taxon>Spiralia</taxon>
        <taxon>Gnathifera</taxon>
        <taxon>Rotifera</taxon>
        <taxon>Eurotatoria</taxon>
        <taxon>Monogononta</taxon>
        <taxon>Pseudotrocha</taxon>
        <taxon>Ploima</taxon>
        <taxon>Brachionidae</taxon>
        <taxon>Brachionus</taxon>
    </lineage>
</organism>
<accession>A0A3M7S425</accession>
<name>A0A3M7S425_BRAPC</name>
<evidence type="ECO:0000313" key="1">
    <source>
        <dbReference type="EMBL" id="RNA30521.1"/>
    </source>
</evidence>